<dbReference type="Gene3D" id="1.20.120.450">
    <property type="entry name" value="dinb family like domain"/>
    <property type="match status" value="1"/>
</dbReference>
<dbReference type="AlphaFoldDB" id="A0A9W6H8N8"/>
<dbReference type="SUPFAM" id="SSF109854">
    <property type="entry name" value="DinB/YfiT-like putative metalloenzymes"/>
    <property type="match status" value="1"/>
</dbReference>
<organism evidence="3 4">
    <name type="scientific">Leifsonia poae</name>
    <dbReference type="NCBI Taxonomy" id="110933"/>
    <lineage>
        <taxon>Bacteria</taxon>
        <taxon>Bacillati</taxon>
        <taxon>Actinomycetota</taxon>
        <taxon>Actinomycetes</taxon>
        <taxon>Micrococcales</taxon>
        <taxon>Microbacteriaceae</taxon>
        <taxon>Leifsonia</taxon>
    </lineage>
</organism>
<proteinExistence type="predicted"/>
<dbReference type="NCBIfam" id="NF047843">
    <property type="entry name" value="MST_Rv0443"/>
    <property type="match status" value="1"/>
</dbReference>
<gene>
    <name evidence="3" type="ORF">GCM10017584_13160</name>
</gene>
<name>A0A9W6H8N8_9MICO</name>
<dbReference type="Proteomes" id="UP001142372">
    <property type="component" value="Unassembled WGS sequence"/>
</dbReference>
<dbReference type="InterPro" id="IPR024775">
    <property type="entry name" value="DinB-like"/>
</dbReference>
<evidence type="ECO:0000256" key="1">
    <source>
        <dbReference type="SAM" id="MobiDB-lite"/>
    </source>
</evidence>
<evidence type="ECO:0000313" key="4">
    <source>
        <dbReference type="Proteomes" id="UP001142372"/>
    </source>
</evidence>
<feature type="region of interest" description="Disordered" evidence="1">
    <location>
        <begin position="21"/>
        <end position="45"/>
    </location>
</feature>
<dbReference type="Pfam" id="PF12867">
    <property type="entry name" value="DinB_2"/>
    <property type="match status" value="1"/>
</dbReference>
<evidence type="ECO:0000313" key="3">
    <source>
        <dbReference type="EMBL" id="GLJ75742.1"/>
    </source>
</evidence>
<dbReference type="EMBL" id="BSEN01000005">
    <property type="protein sequence ID" value="GLJ75742.1"/>
    <property type="molecule type" value="Genomic_DNA"/>
</dbReference>
<evidence type="ECO:0000259" key="2">
    <source>
        <dbReference type="Pfam" id="PF12867"/>
    </source>
</evidence>
<reference evidence="3" key="1">
    <citation type="journal article" date="2014" name="Int. J. Syst. Evol. Microbiol.">
        <title>Complete genome sequence of Corynebacterium casei LMG S-19264T (=DSM 44701T), isolated from a smear-ripened cheese.</title>
        <authorList>
            <consortium name="US DOE Joint Genome Institute (JGI-PGF)"/>
            <person name="Walter F."/>
            <person name="Albersmeier A."/>
            <person name="Kalinowski J."/>
            <person name="Ruckert C."/>
        </authorList>
    </citation>
    <scope>NUCLEOTIDE SEQUENCE</scope>
    <source>
        <strain evidence="3">VKM Ac-1401</strain>
    </source>
</reference>
<feature type="domain" description="DinB-like" evidence="2">
    <location>
        <begin position="76"/>
        <end position="225"/>
    </location>
</feature>
<sequence length="235" mass="26035">MWGLLRRWHCRHPRSRARDVARSGLDAARGGRGEGCGSDDDSAQGCQGCERTLRRRRQPETLEDSVTASTDLLIDAFDRIAQVVRSTVGGLEPALLGERIDPGSNSIAWLVWHLTRIQDDHVSDVAGQTQAWIDDGWSDRFGLPFDRYDTGYGHTPDEVGALEGVGAVELFGYHDDVHHRTVAYLRTVTDRDLGRVVDEAWDPPVTLGVRLVSVISDDLQHAGQAAFARGVLERR</sequence>
<reference evidence="3" key="2">
    <citation type="submission" date="2023-01" db="EMBL/GenBank/DDBJ databases">
        <authorList>
            <person name="Sun Q."/>
            <person name="Evtushenko L."/>
        </authorList>
    </citation>
    <scope>NUCLEOTIDE SEQUENCE</scope>
    <source>
        <strain evidence="3">VKM Ac-1401</strain>
    </source>
</reference>
<keyword evidence="4" id="KW-1185">Reference proteome</keyword>
<accession>A0A9W6H8N8</accession>
<dbReference type="InterPro" id="IPR034660">
    <property type="entry name" value="DinB/YfiT-like"/>
</dbReference>
<comment type="caution">
    <text evidence="3">The sequence shown here is derived from an EMBL/GenBank/DDBJ whole genome shotgun (WGS) entry which is preliminary data.</text>
</comment>
<protein>
    <recommendedName>
        <fullName evidence="2">DinB-like domain-containing protein</fullName>
    </recommendedName>
</protein>